<name>A0A0D5XTT2_9PSED</name>
<dbReference type="PATRIC" id="fig|587753.10.peg.1036"/>
<sequence>MRALTFVLLGLGGLLFTDCSMSVRVEETQAHWCLHELHRALGDFFFPQAS</sequence>
<protein>
    <submittedName>
        <fullName evidence="1">Uncharacterized protein</fullName>
    </submittedName>
</protein>
<dbReference type="KEGG" id="pcz:PCL1606_10430"/>
<dbReference type="RefSeq" id="WP_171820014.1">
    <property type="nucleotide sequence ID" value="NZ_CP011110.1"/>
</dbReference>
<gene>
    <name evidence="1" type="ORF">PCL1606_10430</name>
</gene>
<organism evidence="1 2">
    <name type="scientific">Pseudomonas chlororaphis</name>
    <dbReference type="NCBI Taxonomy" id="587753"/>
    <lineage>
        <taxon>Bacteria</taxon>
        <taxon>Pseudomonadati</taxon>
        <taxon>Pseudomonadota</taxon>
        <taxon>Gammaproteobacteria</taxon>
        <taxon>Pseudomonadales</taxon>
        <taxon>Pseudomonadaceae</taxon>
        <taxon>Pseudomonas</taxon>
    </lineage>
</organism>
<dbReference type="AlphaFoldDB" id="A0A0D5XTT2"/>
<reference evidence="1 2" key="1">
    <citation type="journal article" date="2015" name="Mol. Plant Microbe Interact.">
        <title>Comparative Genomic Analysis of Pseudomonas chlororaphis PCL1606 Reveals New Insight into Antifungal Compounds Involved in Biocontrol.</title>
        <authorList>
            <person name="Calderon C.E."/>
            <person name="Ramos C."/>
            <person name="de Vicente A."/>
            <person name="Cazorla F.M."/>
        </authorList>
    </citation>
    <scope>NUCLEOTIDE SEQUENCE [LARGE SCALE GENOMIC DNA]</scope>
    <source>
        <strain evidence="1 2">PCL1606</strain>
    </source>
</reference>
<evidence type="ECO:0000313" key="2">
    <source>
        <dbReference type="Proteomes" id="UP000032748"/>
    </source>
</evidence>
<dbReference type="EMBL" id="CP011110">
    <property type="protein sequence ID" value="AKA22498.1"/>
    <property type="molecule type" value="Genomic_DNA"/>
</dbReference>
<proteinExistence type="predicted"/>
<dbReference type="Proteomes" id="UP000032748">
    <property type="component" value="Chromosome"/>
</dbReference>
<accession>A0A0D5XTT2</accession>
<evidence type="ECO:0000313" key="1">
    <source>
        <dbReference type="EMBL" id="AKA22498.1"/>
    </source>
</evidence>